<keyword evidence="4" id="KW-1185">Reference proteome</keyword>
<evidence type="ECO:0000313" key="3">
    <source>
        <dbReference type="EMBL" id="KAF1693862.1"/>
    </source>
</evidence>
<evidence type="ECO:0008006" key="5">
    <source>
        <dbReference type="Google" id="ProtNLM"/>
    </source>
</evidence>
<gene>
    <name evidence="3" type="ORF">CSC65_11325</name>
</gene>
<comment type="caution">
    <text evidence="3">The sequence shown here is derived from an EMBL/GenBank/DDBJ whole genome shotgun (WGS) entry which is preliminary data.</text>
</comment>
<dbReference type="Proteomes" id="UP000788419">
    <property type="component" value="Unassembled WGS sequence"/>
</dbReference>
<evidence type="ECO:0000313" key="4">
    <source>
        <dbReference type="Proteomes" id="UP000788419"/>
    </source>
</evidence>
<feature type="region of interest" description="Disordered" evidence="1">
    <location>
        <begin position="50"/>
        <end position="99"/>
    </location>
</feature>
<organism evidence="3 4">
    <name type="scientific">Pseudoxanthomonas daejeonensis</name>
    <dbReference type="NCBI Taxonomy" id="266062"/>
    <lineage>
        <taxon>Bacteria</taxon>
        <taxon>Pseudomonadati</taxon>
        <taxon>Pseudomonadota</taxon>
        <taxon>Gammaproteobacteria</taxon>
        <taxon>Lysobacterales</taxon>
        <taxon>Lysobacteraceae</taxon>
        <taxon>Pseudoxanthomonas</taxon>
    </lineage>
</organism>
<keyword evidence="2" id="KW-0732">Signal</keyword>
<protein>
    <recommendedName>
        <fullName evidence="5">Lipoprotein</fullName>
    </recommendedName>
</protein>
<evidence type="ECO:0000256" key="1">
    <source>
        <dbReference type="SAM" id="MobiDB-lite"/>
    </source>
</evidence>
<feature type="compositionally biased region" description="Basic and acidic residues" evidence="1">
    <location>
        <begin position="80"/>
        <end position="99"/>
    </location>
</feature>
<accession>A0ABQ6Z5U7</accession>
<sequence length="99" mass="11054">MASGRKETRVRWAIVASLLAMAGCAGSAHHAALDSTDSWCSGQYRAHDGVAPAPANLSDKKRGRYDDRTRDYHVSQQCQREAERSVRHRIPDVPRPRVQ</sequence>
<evidence type="ECO:0000256" key="2">
    <source>
        <dbReference type="SAM" id="SignalP"/>
    </source>
</evidence>
<proteinExistence type="predicted"/>
<feature type="compositionally biased region" description="Basic and acidic residues" evidence="1">
    <location>
        <begin position="58"/>
        <end position="73"/>
    </location>
</feature>
<feature type="signal peptide" evidence="2">
    <location>
        <begin position="1"/>
        <end position="31"/>
    </location>
</feature>
<dbReference type="PROSITE" id="PS51257">
    <property type="entry name" value="PROKAR_LIPOPROTEIN"/>
    <property type="match status" value="1"/>
</dbReference>
<dbReference type="EMBL" id="PDWN01000010">
    <property type="protein sequence ID" value="KAF1693862.1"/>
    <property type="molecule type" value="Genomic_DNA"/>
</dbReference>
<name>A0ABQ6Z5U7_9GAMM</name>
<reference evidence="3 4" key="1">
    <citation type="submission" date="2017-10" db="EMBL/GenBank/DDBJ databases">
        <title>Whole genome sequencing of members of genus Pseudoxanthomonas.</title>
        <authorList>
            <person name="Kumar S."/>
            <person name="Bansal K."/>
            <person name="Kaur A."/>
            <person name="Patil P."/>
            <person name="Sharma S."/>
            <person name="Patil P.B."/>
        </authorList>
    </citation>
    <scope>NUCLEOTIDE SEQUENCE [LARGE SCALE GENOMIC DNA]</scope>
    <source>
        <strain evidence="3 4">DSM 17801</strain>
    </source>
</reference>
<feature type="chain" id="PRO_5045199119" description="Lipoprotein" evidence="2">
    <location>
        <begin position="32"/>
        <end position="99"/>
    </location>
</feature>